<comment type="caution">
    <text evidence="9">The sequence shown here is derived from an EMBL/GenBank/DDBJ whole genome shotgun (WGS) entry which is preliminary data.</text>
</comment>
<keyword evidence="2" id="KW-0479">Metal-binding</keyword>
<dbReference type="NCBIfam" id="TIGR04183">
    <property type="entry name" value="Por_Secre_tail"/>
    <property type="match status" value="1"/>
</dbReference>
<keyword evidence="3" id="KW-0560">Oxidoreductase</keyword>
<evidence type="ECO:0000256" key="3">
    <source>
        <dbReference type="ARBA" id="ARBA00023002"/>
    </source>
</evidence>
<dbReference type="CDD" id="cd14488">
    <property type="entry name" value="CBM6-CBM35-CBM36_like_2"/>
    <property type="match status" value="1"/>
</dbReference>
<dbReference type="GO" id="GO:0046872">
    <property type="term" value="F:metal ion binding"/>
    <property type="evidence" value="ECO:0007669"/>
    <property type="project" value="UniProtKB-KW"/>
</dbReference>
<dbReference type="EMBL" id="MFYX01000159">
    <property type="protein sequence ID" value="OGJ99766.1"/>
    <property type="molecule type" value="Genomic_DNA"/>
</dbReference>
<evidence type="ECO:0000256" key="2">
    <source>
        <dbReference type="ARBA" id="ARBA00022723"/>
    </source>
</evidence>
<dbReference type="InterPro" id="IPR036188">
    <property type="entry name" value="FAD/NAD-bd_sf"/>
</dbReference>
<feature type="chain" id="PRO_5009528298" evidence="6">
    <location>
        <begin position="17"/>
        <end position="818"/>
    </location>
</feature>
<keyword evidence="1" id="KW-0004">4Fe-4S</keyword>
<evidence type="ECO:0000256" key="5">
    <source>
        <dbReference type="ARBA" id="ARBA00023014"/>
    </source>
</evidence>
<dbReference type="Proteomes" id="UP000179243">
    <property type="component" value="Unassembled WGS sequence"/>
</dbReference>
<dbReference type="SUPFAM" id="SSF51905">
    <property type="entry name" value="FAD/NAD(P)-binding domain"/>
    <property type="match status" value="1"/>
</dbReference>
<dbReference type="GO" id="GO:0016491">
    <property type="term" value="F:oxidoreductase activity"/>
    <property type="evidence" value="ECO:0007669"/>
    <property type="project" value="UniProtKB-KW"/>
</dbReference>
<dbReference type="AlphaFoldDB" id="A0A1F7EZP5"/>
<organism evidence="9 10">
    <name type="scientific">Candidatus Raymondbacteria bacterium RIFOXYD12_FULL_49_13</name>
    <dbReference type="NCBI Taxonomy" id="1817890"/>
    <lineage>
        <taxon>Bacteria</taxon>
        <taxon>Raymondiibacteriota</taxon>
    </lineage>
</organism>
<dbReference type="Gene3D" id="2.60.40.4070">
    <property type="match status" value="1"/>
</dbReference>
<protein>
    <submittedName>
        <fullName evidence="9">Uncharacterized protein</fullName>
    </submittedName>
</protein>
<dbReference type="Pfam" id="PF12831">
    <property type="entry name" value="FAD_oxidored"/>
    <property type="match status" value="2"/>
</dbReference>
<dbReference type="InterPro" id="IPR039650">
    <property type="entry name" value="HdrA-like"/>
</dbReference>
<evidence type="ECO:0000259" key="8">
    <source>
        <dbReference type="Pfam" id="PF25275"/>
    </source>
</evidence>
<keyword evidence="4" id="KW-0408">Iron</keyword>
<sequence length="818" mass="88653">MVFTCALFLSVHILFASDVLVEAEGFTDRGGWAVDQQFMDQMGSPFLLAHGMGIPVTDAVTTVTFPNTGVFHIYVRTRDWVAPAGPGAFRLLVDGHASDSLFGVGGDGSWQWEYGGTVAIGNIQTEIRLKDSTGFEGRCDAILFRETALLPPNDGVVLSDLRKSLLGLPAIPPDTGIYDLVVVGGGIAGISAAIAAARHGCSVALIQDRPVLGGNASSEVGVGTEGGIRRYPYPNLGSIVAEITMLGDAGKLNLVLNESNISLFMNTHAFQAEMDSSHIVAVYAKHIMSGREWRFPARVFADCSGDGTIGFLAGAEYMMGRESRAATGETGAPVTADSMCMGVTNRWYAVQETAASGFPVCPWALQFSEATYNNFLETTQNNWQWETGFYRNQITEGEYIRDCNFRAIYGNWSFLKNVKGLYPNWKLSFVGHISGKRESRRLIGDYVMTQQDLLNPTAFPDGCVGPTWPIDLHYPEPWNAALFPADPFISNCLQGNVSPTSAVPYRCFYSKNIDNLFMAGRCMSVTHMALGSVRVMRTLGMAGEVVGMAAHLCKTYSALPRDIYQSYFADLQTLMGPQAIDTTDTMNAIIIDNTEAQVNDSWTSSTSTWGYYGTDYLHDGNAGKGSKSVAYVPVLPATGQYDVFLVWTAGDNRATNVPVIVDHNGGADTITVNMRNDNGLWVKIGGFPFDSGSSGRVIISNSGTSGYVIADAVMFRPDSLITHIGQLASSSEGVGSLDLSPNPFNPAITIWYNLSAASNVKVEVFNSQGKLVTIVVNKNQNKGFYRCKWGAVNRPSGLYVFRLTAGKFRMSKKALLLK</sequence>
<dbReference type="InterPro" id="IPR026444">
    <property type="entry name" value="Secre_tail"/>
</dbReference>
<dbReference type="GO" id="GO:0051539">
    <property type="term" value="F:4 iron, 4 sulfur cluster binding"/>
    <property type="evidence" value="ECO:0007669"/>
    <property type="project" value="UniProtKB-KW"/>
</dbReference>
<dbReference type="InterPro" id="IPR033803">
    <property type="entry name" value="CBD-like_Golvesin-Xly"/>
</dbReference>
<evidence type="ECO:0000313" key="9">
    <source>
        <dbReference type="EMBL" id="OGJ99766.1"/>
    </source>
</evidence>
<dbReference type="Gene3D" id="3.50.50.60">
    <property type="entry name" value="FAD/NAD(P)-binding domain"/>
    <property type="match status" value="1"/>
</dbReference>
<evidence type="ECO:0000256" key="6">
    <source>
        <dbReference type="SAM" id="SignalP"/>
    </source>
</evidence>
<evidence type="ECO:0000259" key="7">
    <source>
        <dbReference type="Pfam" id="PF18962"/>
    </source>
</evidence>
<feature type="domain" description="Golvesin/Xly CBD-like" evidence="8">
    <location>
        <begin position="589"/>
        <end position="715"/>
    </location>
</feature>
<reference evidence="9 10" key="1">
    <citation type="journal article" date="2016" name="Nat. Commun.">
        <title>Thousands of microbial genomes shed light on interconnected biogeochemical processes in an aquifer system.</title>
        <authorList>
            <person name="Anantharaman K."/>
            <person name="Brown C.T."/>
            <person name="Hug L.A."/>
            <person name="Sharon I."/>
            <person name="Castelle C.J."/>
            <person name="Probst A.J."/>
            <person name="Thomas B.C."/>
            <person name="Singh A."/>
            <person name="Wilkins M.J."/>
            <person name="Karaoz U."/>
            <person name="Brodie E.L."/>
            <person name="Williams K.H."/>
            <person name="Hubbard S.S."/>
            <person name="Banfield J.F."/>
        </authorList>
    </citation>
    <scope>NUCLEOTIDE SEQUENCE [LARGE SCALE GENOMIC DNA]</scope>
</reference>
<dbReference type="PANTHER" id="PTHR43498">
    <property type="entry name" value="FERREDOXIN:COB-COM HETERODISULFIDE REDUCTASE SUBUNIT A"/>
    <property type="match status" value="1"/>
</dbReference>
<evidence type="ECO:0000256" key="4">
    <source>
        <dbReference type="ARBA" id="ARBA00023004"/>
    </source>
</evidence>
<evidence type="ECO:0000313" key="10">
    <source>
        <dbReference type="Proteomes" id="UP000179243"/>
    </source>
</evidence>
<dbReference type="PANTHER" id="PTHR43498:SF1">
    <property type="entry name" value="COB--COM HETERODISULFIDE REDUCTASE IRON-SULFUR SUBUNIT A"/>
    <property type="match status" value="1"/>
</dbReference>
<gene>
    <name evidence="9" type="ORF">A2519_12525</name>
</gene>
<keyword evidence="5" id="KW-0411">Iron-sulfur</keyword>
<accession>A0A1F7EZP5</accession>
<feature type="signal peptide" evidence="6">
    <location>
        <begin position="1"/>
        <end position="16"/>
    </location>
</feature>
<dbReference type="Pfam" id="PF18962">
    <property type="entry name" value="Por_Secre_tail"/>
    <property type="match status" value="1"/>
</dbReference>
<name>A0A1F7EZP5_UNCRA</name>
<feature type="domain" description="Secretion system C-terminal sorting" evidence="7">
    <location>
        <begin position="741"/>
        <end position="813"/>
    </location>
</feature>
<evidence type="ECO:0000256" key="1">
    <source>
        <dbReference type="ARBA" id="ARBA00022485"/>
    </source>
</evidence>
<dbReference type="Pfam" id="PF25275">
    <property type="entry name" value="Golvesin_C"/>
    <property type="match status" value="1"/>
</dbReference>
<keyword evidence="6" id="KW-0732">Signal</keyword>
<proteinExistence type="predicted"/>